<protein>
    <submittedName>
        <fullName evidence="2">MgtC/SapB family protein</fullName>
    </submittedName>
</protein>
<evidence type="ECO:0000259" key="1">
    <source>
        <dbReference type="Pfam" id="PF02308"/>
    </source>
</evidence>
<accession>A0ABU3D8A7</accession>
<evidence type="ECO:0000313" key="3">
    <source>
        <dbReference type="Proteomes" id="UP001262582"/>
    </source>
</evidence>
<feature type="domain" description="MgtC/SapB/SrpB/YhiD N-terminal" evidence="1">
    <location>
        <begin position="9"/>
        <end position="36"/>
    </location>
</feature>
<dbReference type="InterPro" id="IPR049177">
    <property type="entry name" value="MgtC_SapB_SrpB_YhiD_N"/>
</dbReference>
<gene>
    <name evidence="2" type="ORF">RM539_14325</name>
</gene>
<reference evidence="2 3" key="1">
    <citation type="submission" date="2023-09" db="EMBL/GenBank/DDBJ databases">
        <authorList>
            <person name="Rey-Velasco X."/>
        </authorList>
    </citation>
    <scope>NUCLEOTIDE SEQUENCE [LARGE SCALE GENOMIC DNA]</scope>
    <source>
        <strain evidence="2 3">F117</strain>
    </source>
</reference>
<proteinExistence type="predicted"/>
<dbReference type="Proteomes" id="UP001262582">
    <property type="component" value="Unassembled WGS sequence"/>
</dbReference>
<organism evidence="2 3">
    <name type="scientific">Autumnicola musiva</name>
    <dbReference type="NCBI Taxonomy" id="3075589"/>
    <lineage>
        <taxon>Bacteria</taxon>
        <taxon>Pseudomonadati</taxon>
        <taxon>Bacteroidota</taxon>
        <taxon>Flavobacteriia</taxon>
        <taxon>Flavobacteriales</taxon>
        <taxon>Flavobacteriaceae</taxon>
        <taxon>Autumnicola</taxon>
    </lineage>
</organism>
<evidence type="ECO:0000313" key="2">
    <source>
        <dbReference type="EMBL" id="MDT0677760.1"/>
    </source>
</evidence>
<dbReference type="RefSeq" id="WP_311504101.1">
    <property type="nucleotide sequence ID" value="NZ_JAVRHK010000011.1"/>
</dbReference>
<keyword evidence="3" id="KW-1185">Reference proteome</keyword>
<sequence length="45" mass="4782">MAGICLRIGLATIAGFIIGLERELKGKSAGLRTNCLGFNVFEKKA</sequence>
<dbReference type="Pfam" id="PF02308">
    <property type="entry name" value="MgtC"/>
    <property type="match status" value="1"/>
</dbReference>
<name>A0ABU3D8A7_9FLAO</name>
<dbReference type="EMBL" id="JAVRHK010000011">
    <property type="protein sequence ID" value="MDT0677760.1"/>
    <property type="molecule type" value="Genomic_DNA"/>
</dbReference>
<comment type="caution">
    <text evidence="2">The sequence shown here is derived from an EMBL/GenBank/DDBJ whole genome shotgun (WGS) entry which is preliminary data.</text>
</comment>